<name>A0A640UUT0_9ACTN</name>
<feature type="domain" description="FAD-binding" evidence="2">
    <location>
        <begin position="316"/>
        <end position="375"/>
    </location>
</feature>
<dbReference type="AlphaFoldDB" id="A0A640UUT0"/>
<proteinExistence type="predicted"/>
<dbReference type="PANTHER" id="PTHR46865">
    <property type="entry name" value="OXIDOREDUCTASE-RELATED"/>
    <property type="match status" value="1"/>
</dbReference>
<evidence type="ECO:0000256" key="1">
    <source>
        <dbReference type="SAM" id="MobiDB-lite"/>
    </source>
</evidence>
<feature type="region of interest" description="Disordered" evidence="1">
    <location>
        <begin position="144"/>
        <end position="164"/>
    </location>
</feature>
<feature type="compositionally biased region" description="Gly residues" evidence="1">
    <location>
        <begin position="455"/>
        <end position="466"/>
    </location>
</feature>
<dbReference type="InterPro" id="IPR036188">
    <property type="entry name" value="FAD/NAD-bd_sf"/>
</dbReference>
<dbReference type="EMBL" id="BLIR01000001">
    <property type="protein sequence ID" value="GFE39180.1"/>
    <property type="molecule type" value="Genomic_DNA"/>
</dbReference>
<feature type="compositionally biased region" description="Low complexity" evidence="1">
    <location>
        <begin position="467"/>
        <end position="494"/>
    </location>
</feature>
<keyword evidence="4" id="KW-1185">Reference proteome</keyword>
<dbReference type="PRINTS" id="PR00420">
    <property type="entry name" value="RNGMNOXGNASE"/>
</dbReference>
<dbReference type="InterPro" id="IPR002938">
    <property type="entry name" value="FAD-bd"/>
</dbReference>
<comment type="caution">
    <text evidence="3">The sequence shown here is derived from an EMBL/GenBank/DDBJ whole genome shotgun (WGS) entry which is preliminary data.</text>
</comment>
<dbReference type="Proteomes" id="UP000431826">
    <property type="component" value="Unassembled WGS sequence"/>
</dbReference>
<protein>
    <submittedName>
        <fullName evidence="3">FAD-dependent oxidoreductase</fullName>
    </submittedName>
</protein>
<evidence type="ECO:0000259" key="2">
    <source>
        <dbReference type="Pfam" id="PF01494"/>
    </source>
</evidence>
<dbReference type="OrthoDB" id="3356051at2"/>
<dbReference type="GeneID" id="96284957"/>
<evidence type="ECO:0000313" key="4">
    <source>
        <dbReference type="Proteomes" id="UP000431826"/>
    </source>
</evidence>
<evidence type="ECO:0000313" key="3">
    <source>
        <dbReference type="EMBL" id="GFE39180.1"/>
    </source>
</evidence>
<dbReference type="SUPFAM" id="SSF51905">
    <property type="entry name" value="FAD/NAD(P)-binding domain"/>
    <property type="match status" value="1"/>
</dbReference>
<dbReference type="Gene3D" id="3.30.9.10">
    <property type="entry name" value="D-Amino Acid Oxidase, subunit A, domain 2"/>
    <property type="match status" value="1"/>
</dbReference>
<dbReference type="RefSeq" id="WP_159744920.1">
    <property type="nucleotide sequence ID" value="NZ_BLIR01000001.1"/>
</dbReference>
<feature type="compositionally biased region" description="Basic and acidic residues" evidence="1">
    <location>
        <begin position="145"/>
        <end position="164"/>
    </location>
</feature>
<dbReference type="Gene3D" id="3.50.50.60">
    <property type="entry name" value="FAD/NAD(P)-binding domain"/>
    <property type="match status" value="1"/>
</dbReference>
<organism evidence="3 4">
    <name type="scientific">Streptomyces tubercidicus</name>
    <dbReference type="NCBI Taxonomy" id="47759"/>
    <lineage>
        <taxon>Bacteria</taxon>
        <taxon>Bacillati</taxon>
        <taxon>Actinomycetota</taxon>
        <taxon>Actinomycetes</taxon>
        <taxon>Kitasatosporales</taxon>
        <taxon>Streptomycetaceae</taxon>
        <taxon>Streptomyces</taxon>
    </lineage>
</organism>
<dbReference type="InterPro" id="IPR051704">
    <property type="entry name" value="FAD_aromatic-hydroxylase"/>
</dbReference>
<dbReference type="PANTHER" id="PTHR46865:SF2">
    <property type="entry name" value="MONOOXYGENASE"/>
    <property type="match status" value="1"/>
</dbReference>
<gene>
    <name evidence="3" type="ORF">Stube_38530</name>
</gene>
<accession>A0A640UUT0</accession>
<dbReference type="Pfam" id="PF01494">
    <property type="entry name" value="FAD_binding_3"/>
    <property type="match status" value="1"/>
</dbReference>
<dbReference type="GO" id="GO:0071949">
    <property type="term" value="F:FAD binding"/>
    <property type="evidence" value="ECO:0007669"/>
    <property type="project" value="InterPro"/>
</dbReference>
<feature type="region of interest" description="Disordered" evidence="1">
    <location>
        <begin position="447"/>
        <end position="494"/>
    </location>
</feature>
<sequence>MSGTGTVSSSPRTKPPTVLISGASIAGPALAYWLHRHGFAVTVVERAPALRTGGYKVDIRGAAIEVAERMGILGDIQRASTDMRSGAYVNDDGKRIATLPAAIFSARVGRDDEIMRGDLARILYERTRADVEYVFGDSITSLTERSGEHHQDHREYQDHRDREGRGACGVDVTFERGAPRRFDLVVGADGLHSNVRLLAFGPEEQFVRHLGAYISAFSLPNELGLDREELYHAVPGRLVCAYSSAGDPAAKGMLTFRSPRLAYDHRKPEQQLALLDAAFKDVGVAPSEGWTQVPRLLEAARAADDFYFDGMQLIEMDRWSRGRVVLLGDAAHCSSPASGQGSGMALVGAYVLAGELAAAGRGPEEAFARYEEEMRGYVAVNHAQAATFVKEMTADTRRQIRFRHLMMRMLPHVPWKNLVAKKIAEDVQRGANAITLKDHPVPVPVPVPVPADGHAAGGGRARGGGRAPAPRGAPATGHAPATGSAPATGGAPAA</sequence>
<reference evidence="3 4" key="1">
    <citation type="submission" date="2019-12" db="EMBL/GenBank/DDBJ databases">
        <title>Whole genome shotgun sequence of Streptomyces tubercidicus NBRC 13090.</title>
        <authorList>
            <person name="Ichikawa N."/>
            <person name="Kimura A."/>
            <person name="Kitahashi Y."/>
            <person name="Komaki H."/>
            <person name="Tamura T."/>
        </authorList>
    </citation>
    <scope>NUCLEOTIDE SEQUENCE [LARGE SCALE GENOMIC DNA]</scope>
    <source>
        <strain evidence="3 4">NBRC 13090</strain>
    </source>
</reference>